<protein>
    <recommendedName>
        <fullName evidence="4">Flagellar assembly protein FliH</fullName>
    </recommendedName>
</protein>
<keyword evidence="3" id="KW-1185">Reference proteome</keyword>
<evidence type="ECO:0000313" key="3">
    <source>
        <dbReference type="Proteomes" id="UP000531216"/>
    </source>
</evidence>
<sequence length="289" mass="31344">MIPLAQFLSDENEDEFVPLRAQAPRRPPVAAPRAFEAGLPRVSSQAAPAARAAAKPAAPMPAMRPTAMPPKALQAAGVAPVQPRPAAEPRISLREVEAERRAWARERETLLRAHEIALAQAHQDGAAEAGEAVRQDLERASAERIEALRQTLAADHEGVLAEARRQWVETEGDRLADLVILQMAVFEDALKTTLSSLLRPLVLDARKRMTVDELAGAVKTIAFDGTTVKIAASGPSDLLHSLEDKLGDHARHVSFDPDETYADVRIDANQTVIETRLAAWLKAVEEALS</sequence>
<name>A0A7W6FU94_9HYPH</name>
<evidence type="ECO:0000313" key="2">
    <source>
        <dbReference type="EMBL" id="MBB3935565.1"/>
    </source>
</evidence>
<evidence type="ECO:0000256" key="1">
    <source>
        <dbReference type="SAM" id="MobiDB-lite"/>
    </source>
</evidence>
<dbReference type="RefSeq" id="WP_139224567.1">
    <property type="nucleotide sequence ID" value="NZ_FOOA01000003.1"/>
</dbReference>
<dbReference type="EMBL" id="JACIDO010000003">
    <property type="protein sequence ID" value="MBB3935565.1"/>
    <property type="molecule type" value="Genomic_DNA"/>
</dbReference>
<evidence type="ECO:0008006" key="4">
    <source>
        <dbReference type="Google" id="ProtNLM"/>
    </source>
</evidence>
<organism evidence="2 3">
    <name type="scientific">Aureimonas phyllosphaerae</name>
    <dbReference type="NCBI Taxonomy" id="1166078"/>
    <lineage>
        <taxon>Bacteria</taxon>
        <taxon>Pseudomonadati</taxon>
        <taxon>Pseudomonadota</taxon>
        <taxon>Alphaproteobacteria</taxon>
        <taxon>Hyphomicrobiales</taxon>
        <taxon>Aurantimonadaceae</taxon>
        <taxon>Aureimonas</taxon>
    </lineage>
</organism>
<gene>
    <name evidence="2" type="ORF">GGR05_001709</name>
</gene>
<comment type="caution">
    <text evidence="2">The sequence shown here is derived from an EMBL/GenBank/DDBJ whole genome shotgun (WGS) entry which is preliminary data.</text>
</comment>
<proteinExistence type="predicted"/>
<reference evidence="2 3" key="1">
    <citation type="submission" date="2020-08" db="EMBL/GenBank/DDBJ databases">
        <title>Genomic Encyclopedia of Type Strains, Phase IV (KMG-IV): sequencing the most valuable type-strain genomes for metagenomic binning, comparative biology and taxonomic classification.</title>
        <authorList>
            <person name="Goeker M."/>
        </authorList>
    </citation>
    <scope>NUCLEOTIDE SEQUENCE [LARGE SCALE GENOMIC DNA]</scope>
    <source>
        <strain evidence="2 3">DSM 25024</strain>
    </source>
</reference>
<dbReference type="Proteomes" id="UP000531216">
    <property type="component" value="Unassembled WGS sequence"/>
</dbReference>
<feature type="region of interest" description="Disordered" evidence="1">
    <location>
        <begin position="37"/>
        <end position="62"/>
    </location>
</feature>
<dbReference type="AlphaFoldDB" id="A0A7W6FU94"/>
<dbReference type="OrthoDB" id="7677041at2"/>
<accession>A0A7W6FU94</accession>
<feature type="compositionally biased region" description="Low complexity" evidence="1">
    <location>
        <begin position="46"/>
        <end position="62"/>
    </location>
</feature>